<dbReference type="AlphaFoldDB" id="A0A846RHJ2"/>
<dbReference type="RefSeq" id="WP_167993455.1">
    <property type="nucleotide sequence ID" value="NZ_JAATJL010000001.1"/>
</dbReference>
<reference evidence="1 2" key="1">
    <citation type="submission" date="2020-03" db="EMBL/GenBank/DDBJ databases">
        <title>Sequencing the genomes of 1000 actinobacteria strains.</title>
        <authorList>
            <person name="Klenk H.-P."/>
        </authorList>
    </citation>
    <scope>NUCLEOTIDE SEQUENCE [LARGE SCALE GENOMIC DNA]</scope>
    <source>
        <strain evidence="1 2">DSM 16403</strain>
    </source>
</reference>
<sequence length="176" mass="18817">MSDYAVFLRGVNVGGVTIKSADLRQTMAGLPVTNVKTLLASGNVVCSSDLGLAELKSAAEQALRTRFGYEAWVVVLDADAIARIVAECPFPADDPTTHTYITLFSDPAVLTELVTFAGSINEPVHALGTVAAAWQSPKGQTLESPLNAFTNKARFKSATTTRNIRTMQKVLAAFKR</sequence>
<gene>
    <name evidence="1" type="ORF">BJ994_001784</name>
</gene>
<dbReference type="SUPFAM" id="SSF160379">
    <property type="entry name" value="SP0830-like"/>
    <property type="match status" value="1"/>
</dbReference>
<dbReference type="EMBL" id="JAATJL010000001">
    <property type="protein sequence ID" value="NJC22708.1"/>
    <property type="molecule type" value="Genomic_DNA"/>
</dbReference>
<dbReference type="PANTHER" id="PTHR36439:SF1">
    <property type="entry name" value="DUF1697 DOMAIN-CONTAINING PROTEIN"/>
    <property type="match status" value="1"/>
</dbReference>
<proteinExistence type="predicted"/>
<accession>A0A846RHJ2</accession>
<organism evidence="1 2">
    <name type="scientific">Arthrobacter pigmenti</name>
    <dbReference type="NCBI Taxonomy" id="271432"/>
    <lineage>
        <taxon>Bacteria</taxon>
        <taxon>Bacillati</taxon>
        <taxon>Actinomycetota</taxon>
        <taxon>Actinomycetes</taxon>
        <taxon>Micrococcales</taxon>
        <taxon>Micrococcaceae</taxon>
        <taxon>Arthrobacter</taxon>
    </lineage>
</organism>
<dbReference type="Pfam" id="PF08002">
    <property type="entry name" value="DUF1697"/>
    <property type="match status" value="1"/>
</dbReference>
<dbReference type="PANTHER" id="PTHR36439">
    <property type="entry name" value="BLL4334 PROTEIN"/>
    <property type="match status" value="1"/>
</dbReference>
<comment type="caution">
    <text evidence="1">The sequence shown here is derived from an EMBL/GenBank/DDBJ whole genome shotgun (WGS) entry which is preliminary data.</text>
</comment>
<evidence type="ECO:0000313" key="1">
    <source>
        <dbReference type="EMBL" id="NJC22708.1"/>
    </source>
</evidence>
<dbReference type="Proteomes" id="UP000547458">
    <property type="component" value="Unassembled WGS sequence"/>
</dbReference>
<dbReference type="Gene3D" id="3.30.70.1280">
    <property type="entry name" value="SP0830-like domains"/>
    <property type="match status" value="1"/>
</dbReference>
<protein>
    <submittedName>
        <fullName evidence="1">Uncharacterized protein (DUF1697 family)</fullName>
    </submittedName>
</protein>
<name>A0A846RHJ2_9MICC</name>
<keyword evidence="2" id="KW-1185">Reference proteome</keyword>
<evidence type="ECO:0000313" key="2">
    <source>
        <dbReference type="Proteomes" id="UP000547458"/>
    </source>
</evidence>
<dbReference type="InterPro" id="IPR012545">
    <property type="entry name" value="DUF1697"/>
</dbReference>
<dbReference type="PIRSF" id="PIRSF008502">
    <property type="entry name" value="UCP008502"/>
    <property type="match status" value="1"/>
</dbReference>